<dbReference type="PROSITE" id="PS51736">
    <property type="entry name" value="RECOMBINASES_3"/>
    <property type="match status" value="1"/>
</dbReference>
<dbReference type="SUPFAM" id="SSF53041">
    <property type="entry name" value="Resolvase-like"/>
    <property type="match status" value="1"/>
</dbReference>
<dbReference type="RefSeq" id="WP_129734847.1">
    <property type="nucleotide sequence ID" value="NZ_PRLM01000003.1"/>
</dbReference>
<evidence type="ECO:0000256" key="1">
    <source>
        <dbReference type="SAM" id="MobiDB-lite"/>
    </source>
</evidence>
<gene>
    <name evidence="4" type="ORF">G3RUM_00385</name>
</gene>
<reference evidence="4 5" key="2">
    <citation type="journal article" date="2020" name="Cell Rep.">
        <title>Acquisition and Adaptation of Ultra-small Parasitic Reduced Genome Bacteria to Mammalian Hosts.</title>
        <authorList>
            <person name="McLean J.S."/>
            <person name="Bor B."/>
            <person name="Kerns K.A."/>
            <person name="Liu Q."/>
            <person name="To T.T."/>
            <person name="Solden L."/>
            <person name="Hendrickson E.L."/>
            <person name="Wrighton K."/>
            <person name="Shi W."/>
            <person name="He X."/>
        </authorList>
    </citation>
    <scope>NUCLEOTIDE SEQUENCE [LARGE SCALE GENOMIC DNA]</scope>
    <source>
        <strain evidence="4 5">TM7_G3_2_Rum_HOT_351B</strain>
    </source>
</reference>
<keyword evidence="5" id="KW-1185">Reference proteome</keyword>
<evidence type="ECO:0000313" key="4">
    <source>
        <dbReference type="EMBL" id="RYC74836.1"/>
    </source>
</evidence>
<organism evidence="4 5">
    <name type="scientific">Candidatus Nanosyncoccus alces</name>
    <dbReference type="NCBI Taxonomy" id="2171997"/>
    <lineage>
        <taxon>Bacteria</taxon>
        <taxon>Candidatus Saccharimonadota</taxon>
        <taxon>Candidatus Nanosyncoccalia</taxon>
        <taxon>Candidatus Nanosyncoccales</taxon>
        <taxon>Candidatus Nanosyncoccaceae</taxon>
        <taxon>Candidatus Nanosyncoccus</taxon>
    </lineage>
</organism>
<feature type="region of interest" description="Disordered" evidence="1">
    <location>
        <begin position="414"/>
        <end position="447"/>
    </location>
</feature>
<evidence type="ECO:0000259" key="3">
    <source>
        <dbReference type="PROSITE" id="PS51737"/>
    </source>
</evidence>
<dbReference type="Gene3D" id="3.40.50.1390">
    <property type="entry name" value="Resolvase, N-terminal catalytic domain"/>
    <property type="match status" value="1"/>
</dbReference>
<accession>A0ABY0FLY5</accession>
<dbReference type="PANTHER" id="PTHR30461">
    <property type="entry name" value="DNA-INVERTASE FROM LAMBDOID PROPHAGE"/>
    <property type="match status" value="1"/>
</dbReference>
<dbReference type="Pfam" id="PF00239">
    <property type="entry name" value="Resolvase"/>
    <property type="match status" value="1"/>
</dbReference>
<dbReference type="CDD" id="cd00338">
    <property type="entry name" value="Ser_Recombinase"/>
    <property type="match status" value="1"/>
</dbReference>
<feature type="domain" description="Resolvase/invertase-type recombinase catalytic" evidence="2">
    <location>
        <begin position="17"/>
        <end position="164"/>
    </location>
</feature>
<dbReference type="EMBL" id="PRLM01000003">
    <property type="protein sequence ID" value="RYC74836.1"/>
    <property type="molecule type" value="Genomic_DNA"/>
</dbReference>
<sequence length="447" mass="52212">MKITEIPAKTQEEKTIRVAAYARVSSDKDAAFHSLEAQKAYYEEYIRQNPNWTLVDIYSDNGISGTIINRPEFQRMLEDCRNGKIDLVVTKSITRFARNTVILLETVRELKALDIDVFFEKENMHSISPDGELLLTLLAMYAEEEARSASENQKWRIRKKFENGEPWVGDMLGYRLVDGKMIIVPEEAEIVKMIFNDYLSGMGLQTIAKKLNSMDFPARYSDHWRANTLSVILHNEKYTGNMLLQKTYRSDFRTKRKVKNRGELRQYFVENSHEAIIDRDIFMAVQEEMKRRQALFFSIQPANKQISLFKGLIHCGLCGAPYRRRIANSSSHPKNVWICGKYYDLGKQYCSSQQIPEDILIGKTKEVLGIDNLDRETIQARISNIEVTGHFHLRYTFKDGSVQYVVWEHKSRKESWTPEMKEKARQKTLKRNAERRKNEQGHEDNRN</sequence>
<dbReference type="InterPro" id="IPR050639">
    <property type="entry name" value="SSR_resolvase"/>
</dbReference>
<dbReference type="InterPro" id="IPR025827">
    <property type="entry name" value="Zn_ribbon_recom_dom"/>
</dbReference>
<evidence type="ECO:0000313" key="5">
    <source>
        <dbReference type="Proteomes" id="UP001191019"/>
    </source>
</evidence>
<dbReference type="Pfam" id="PF13408">
    <property type="entry name" value="Zn_ribbon_recom"/>
    <property type="match status" value="1"/>
</dbReference>
<dbReference type="PROSITE" id="PS51737">
    <property type="entry name" value="RECOMBINASE_DNA_BIND"/>
    <property type="match status" value="1"/>
</dbReference>
<dbReference type="InterPro" id="IPR011109">
    <property type="entry name" value="DNA_bind_recombinase_dom"/>
</dbReference>
<evidence type="ECO:0000259" key="2">
    <source>
        <dbReference type="PROSITE" id="PS51736"/>
    </source>
</evidence>
<dbReference type="InterPro" id="IPR038109">
    <property type="entry name" value="DNA_bind_recomb_sf"/>
</dbReference>
<reference evidence="4 5" key="1">
    <citation type="journal article" date="2018" name="bioRxiv">
        <title>Evidence of independent acquisition and adaption of ultra-small bacteria to human hosts across the highly diverse yet reduced genomes of the phylum Saccharibacteria.</title>
        <authorList>
            <person name="McLean J.S."/>
            <person name="Bor B."/>
            <person name="To T.T."/>
            <person name="Liu Q."/>
            <person name="Kearns K.A."/>
            <person name="Solden L.M."/>
            <person name="Wrighton K.C."/>
            <person name="He X."/>
            <person name="Shi W."/>
        </authorList>
    </citation>
    <scope>NUCLEOTIDE SEQUENCE [LARGE SCALE GENOMIC DNA]</scope>
    <source>
        <strain evidence="4 5">TM7_G3_2_Rum_HOT_351B</strain>
    </source>
</reference>
<protein>
    <recommendedName>
        <fullName evidence="6">Recombinase family protein</fullName>
    </recommendedName>
</protein>
<evidence type="ECO:0008006" key="6">
    <source>
        <dbReference type="Google" id="ProtNLM"/>
    </source>
</evidence>
<dbReference type="PANTHER" id="PTHR30461:SF23">
    <property type="entry name" value="DNA RECOMBINASE-RELATED"/>
    <property type="match status" value="1"/>
</dbReference>
<comment type="caution">
    <text evidence="4">The sequence shown here is derived from an EMBL/GenBank/DDBJ whole genome shotgun (WGS) entry which is preliminary data.</text>
</comment>
<feature type="domain" description="Recombinase" evidence="3">
    <location>
        <begin position="171"/>
        <end position="295"/>
    </location>
</feature>
<proteinExistence type="predicted"/>
<name>A0ABY0FLY5_9BACT</name>
<dbReference type="InterPro" id="IPR006119">
    <property type="entry name" value="Resolv_N"/>
</dbReference>
<dbReference type="Pfam" id="PF07508">
    <property type="entry name" value="Recombinase"/>
    <property type="match status" value="1"/>
</dbReference>
<dbReference type="SMART" id="SM00857">
    <property type="entry name" value="Resolvase"/>
    <property type="match status" value="1"/>
</dbReference>
<dbReference type="Proteomes" id="UP001191019">
    <property type="component" value="Unassembled WGS sequence"/>
</dbReference>
<dbReference type="InterPro" id="IPR036162">
    <property type="entry name" value="Resolvase-like_N_sf"/>
</dbReference>
<dbReference type="Gene3D" id="3.90.1750.20">
    <property type="entry name" value="Putative Large Serine Recombinase, Chain B, Domain 2"/>
    <property type="match status" value="1"/>
</dbReference>